<feature type="transmembrane region" description="Helical" evidence="5">
    <location>
        <begin position="264"/>
        <end position="283"/>
    </location>
</feature>
<keyword evidence="3 5" id="KW-0472">Membrane</keyword>
<keyword evidence="8" id="KW-1185">Reference proteome</keyword>
<dbReference type="PANTHER" id="PTHR23521">
    <property type="entry name" value="TRANSPORTER MFS SUPERFAMILY"/>
    <property type="match status" value="1"/>
</dbReference>
<dbReference type="InterPro" id="IPR020846">
    <property type="entry name" value="MFS_dom"/>
</dbReference>
<feature type="transmembrane region" description="Helical" evidence="5">
    <location>
        <begin position="131"/>
        <end position="152"/>
    </location>
</feature>
<dbReference type="SUPFAM" id="SSF103473">
    <property type="entry name" value="MFS general substrate transporter"/>
    <property type="match status" value="1"/>
</dbReference>
<accession>A0ABU8XTZ6</accession>
<dbReference type="PANTHER" id="PTHR23521:SF3">
    <property type="entry name" value="MFS TRANSPORTER"/>
    <property type="match status" value="1"/>
</dbReference>
<feature type="transmembrane region" description="Helical" evidence="5">
    <location>
        <begin position="355"/>
        <end position="373"/>
    </location>
</feature>
<dbReference type="Proteomes" id="UP001375743">
    <property type="component" value="Unassembled WGS sequence"/>
</dbReference>
<dbReference type="InterPro" id="IPR036259">
    <property type="entry name" value="MFS_trans_sf"/>
</dbReference>
<proteinExistence type="predicted"/>
<name>A0ABU8XTZ6_9PROT</name>
<dbReference type="RefSeq" id="WP_418160385.1">
    <property type="nucleotide sequence ID" value="NZ_JBBLZC010000015.1"/>
</dbReference>
<dbReference type="PROSITE" id="PS50850">
    <property type="entry name" value="MFS"/>
    <property type="match status" value="1"/>
</dbReference>
<feature type="transmembrane region" description="Helical" evidence="5">
    <location>
        <begin position="98"/>
        <end position="119"/>
    </location>
</feature>
<feature type="transmembrane region" description="Helical" evidence="5">
    <location>
        <begin position="158"/>
        <end position="178"/>
    </location>
</feature>
<evidence type="ECO:0000256" key="3">
    <source>
        <dbReference type="ARBA" id="ARBA00023136"/>
    </source>
</evidence>
<evidence type="ECO:0000256" key="2">
    <source>
        <dbReference type="ARBA" id="ARBA00022989"/>
    </source>
</evidence>
<keyword evidence="2 5" id="KW-1133">Transmembrane helix</keyword>
<evidence type="ECO:0000256" key="4">
    <source>
        <dbReference type="SAM" id="MobiDB-lite"/>
    </source>
</evidence>
<evidence type="ECO:0000256" key="5">
    <source>
        <dbReference type="SAM" id="Phobius"/>
    </source>
</evidence>
<feature type="transmembrane region" description="Helical" evidence="5">
    <location>
        <begin position="230"/>
        <end position="252"/>
    </location>
</feature>
<feature type="transmembrane region" description="Helical" evidence="5">
    <location>
        <begin position="199"/>
        <end position="218"/>
    </location>
</feature>
<evidence type="ECO:0000313" key="8">
    <source>
        <dbReference type="Proteomes" id="UP001375743"/>
    </source>
</evidence>
<dbReference type="InterPro" id="IPR011701">
    <property type="entry name" value="MFS"/>
</dbReference>
<dbReference type="Pfam" id="PF07690">
    <property type="entry name" value="MFS_1"/>
    <property type="match status" value="1"/>
</dbReference>
<feature type="transmembrane region" description="Helical" evidence="5">
    <location>
        <begin position="39"/>
        <end position="59"/>
    </location>
</feature>
<evidence type="ECO:0000259" key="6">
    <source>
        <dbReference type="PROSITE" id="PS50850"/>
    </source>
</evidence>
<dbReference type="CDD" id="cd17477">
    <property type="entry name" value="MFS_YcaD_like"/>
    <property type="match status" value="1"/>
</dbReference>
<comment type="caution">
    <text evidence="7">The sequence shown here is derived from an EMBL/GenBank/DDBJ whole genome shotgun (WGS) entry which is preliminary data.</text>
</comment>
<evidence type="ECO:0000256" key="1">
    <source>
        <dbReference type="ARBA" id="ARBA00022692"/>
    </source>
</evidence>
<feature type="transmembrane region" description="Helical" evidence="5">
    <location>
        <begin position="323"/>
        <end position="343"/>
    </location>
</feature>
<gene>
    <name evidence="7" type="ORF">U1T56_15360</name>
</gene>
<keyword evidence="1 5" id="KW-0812">Transmembrane</keyword>
<feature type="transmembrane region" description="Helical" evidence="5">
    <location>
        <begin position="71"/>
        <end position="92"/>
    </location>
</feature>
<feature type="domain" description="Major facilitator superfamily (MFS) profile" evidence="6">
    <location>
        <begin position="195"/>
        <end position="425"/>
    </location>
</feature>
<dbReference type="EMBL" id="JBBLZC010000015">
    <property type="protein sequence ID" value="MEK0084534.1"/>
    <property type="molecule type" value="Genomic_DNA"/>
</dbReference>
<feature type="transmembrane region" description="Helical" evidence="5">
    <location>
        <begin position="289"/>
        <end position="311"/>
    </location>
</feature>
<sequence length="425" mass="44370">MLTILRQTWALLAGIALLMLGHGLQGTLLGVRANLEAFPAAITGFVMSGYYIGLLLGSFSTPRLVSRVGHVRVFAALLSLGSTAILFHALFIEPLAWFAMRLLTGYCFAGAFIVAESWLNGSATNETRGRLLSLYMVVQMGGLAAGQFLLNLADPKGFALFMLVSVLISVASVPMLLTASPAPAVSSPRGIGLWELYRVSPLGVVGIVGVGVAHSGLYSMGPVFAAEEGLSVAAISVFMAAVILGGVVFQVPIGRLSDRLDRRWVIVAATLLTAVVALPPALFPDLPRSSLFPGFFLVGGLSLPLYAVCVAHTNDFLSPEQMVGASSALILGYGLGAAIGPTLTASAMQLAGPSGFPLFLALVHGAIGLFAFYRMTRRPTVPAEERGPYIVLPAPSPVVTPLAQKSARAQPEDQSIEPVALADAG</sequence>
<organism evidence="7 8">
    <name type="scientific">Benzoatithermus flavus</name>
    <dbReference type="NCBI Taxonomy" id="3108223"/>
    <lineage>
        <taxon>Bacteria</taxon>
        <taxon>Pseudomonadati</taxon>
        <taxon>Pseudomonadota</taxon>
        <taxon>Alphaproteobacteria</taxon>
        <taxon>Geminicoccales</taxon>
        <taxon>Geminicoccaceae</taxon>
        <taxon>Benzoatithermus</taxon>
    </lineage>
</organism>
<dbReference type="InterPro" id="IPR047200">
    <property type="entry name" value="MFS_YcaD-like"/>
</dbReference>
<reference evidence="7 8" key="1">
    <citation type="submission" date="2024-01" db="EMBL/GenBank/DDBJ databases">
        <title>Multi-omics insights into the function and evolution of sodium benzoate biodegradation pathways in Benzoatithermus flavus gen. nov., sp. nov. from hot spring.</title>
        <authorList>
            <person name="Hu C.-J."/>
            <person name="Li W.-J."/>
        </authorList>
    </citation>
    <scope>NUCLEOTIDE SEQUENCE [LARGE SCALE GENOMIC DNA]</scope>
    <source>
        <strain evidence="7 8">SYSU G07066</strain>
    </source>
</reference>
<protein>
    <submittedName>
        <fullName evidence="7">MFS transporter</fullName>
    </submittedName>
</protein>
<dbReference type="Gene3D" id="1.20.1250.20">
    <property type="entry name" value="MFS general substrate transporter like domains"/>
    <property type="match status" value="2"/>
</dbReference>
<evidence type="ECO:0000313" key="7">
    <source>
        <dbReference type="EMBL" id="MEK0084534.1"/>
    </source>
</evidence>
<feature type="region of interest" description="Disordered" evidence="4">
    <location>
        <begin position="403"/>
        <end position="425"/>
    </location>
</feature>